<dbReference type="GO" id="GO:0016020">
    <property type="term" value="C:membrane"/>
    <property type="evidence" value="ECO:0007669"/>
    <property type="project" value="UniProtKB-SubCell"/>
</dbReference>
<protein>
    <recommendedName>
        <fullName evidence="16">Deleted in malignant brain tumors 1 protein</fullName>
    </recommendedName>
</protein>
<comment type="subcellular location">
    <subcellularLocation>
        <location evidence="1">Membrane</location>
        <topology evidence="1">Single-pass membrane protein</topology>
    </subcellularLocation>
</comment>
<dbReference type="InterPro" id="IPR036772">
    <property type="entry name" value="SRCR-like_dom_sf"/>
</dbReference>
<reference evidence="14" key="1">
    <citation type="submission" date="2022-08" db="UniProtKB">
        <authorList>
            <consortium name="EnsemblMetazoa"/>
        </authorList>
    </citation>
    <scope>IDENTIFICATION</scope>
    <source>
        <strain evidence="14">05x7-T-G4-1.051#20</strain>
    </source>
</reference>
<dbReference type="PANTHER" id="PTHR48071:SF18">
    <property type="entry name" value="DELETED IN MALIGNANT BRAIN TUMORS 1 PROTEIN-RELATED"/>
    <property type="match status" value="1"/>
</dbReference>
<dbReference type="Pfam" id="PF23344">
    <property type="entry name" value="ZP-N"/>
    <property type="match status" value="1"/>
</dbReference>
<organism evidence="14 15">
    <name type="scientific">Magallana gigas</name>
    <name type="common">Pacific oyster</name>
    <name type="synonym">Crassostrea gigas</name>
    <dbReference type="NCBI Taxonomy" id="29159"/>
    <lineage>
        <taxon>Eukaryota</taxon>
        <taxon>Metazoa</taxon>
        <taxon>Spiralia</taxon>
        <taxon>Lophotrochozoa</taxon>
        <taxon>Mollusca</taxon>
        <taxon>Bivalvia</taxon>
        <taxon>Autobranchia</taxon>
        <taxon>Pteriomorphia</taxon>
        <taxon>Ostreida</taxon>
        <taxon>Ostreoidea</taxon>
        <taxon>Ostreidae</taxon>
        <taxon>Magallana</taxon>
    </lineage>
</organism>
<evidence type="ECO:0000256" key="7">
    <source>
        <dbReference type="ARBA" id="ARBA00023157"/>
    </source>
</evidence>
<evidence type="ECO:0000313" key="15">
    <source>
        <dbReference type="Proteomes" id="UP000005408"/>
    </source>
</evidence>
<dbReference type="SUPFAM" id="SSF56487">
    <property type="entry name" value="SRCR-like"/>
    <property type="match status" value="2"/>
</dbReference>
<keyword evidence="6" id="KW-0472">Membrane</keyword>
<proteinExistence type="predicted"/>
<keyword evidence="8" id="KW-0325">Glycoprotein</keyword>
<name>A0A8W8LBI5_MAGGI</name>
<feature type="domain" description="SRCR" evidence="12">
    <location>
        <begin position="25"/>
        <end position="127"/>
    </location>
</feature>
<feature type="domain" description="SRCR" evidence="12">
    <location>
        <begin position="165"/>
        <end position="272"/>
    </location>
</feature>
<evidence type="ECO:0000256" key="10">
    <source>
        <dbReference type="SAM" id="MobiDB-lite"/>
    </source>
</evidence>
<dbReference type="InterPro" id="IPR001190">
    <property type="entry name" value="SRCR"/>
</dbReference>
<feature type="chain" id="PRO_5036466383" description="Deleted in malignant brain tumors 1 protein" evidence="11">
    <location>
        <begin position="21"/>
        <end position="710"/>
    </location>
</feature>
<keyword evidence="7 9" id="KW-1015">Disulfide bond</keyword>
<keyword evidence="4" id="KW-0677">Repeat</keyword>
<evidence type="ECO:0000256" key="4">
    <source>
        <dbReference type="ARBA" id="ARBA00022737"/>
    </source>
</evidence>
<keyword evidence="2" id="KW-0812">Transmembrane</keyword>
<feature type="disulfide bond" evidence="9">
    <location>
        <begin position="96"/>
        <end position="106"/>
    </location>
</feature>
<dbReference type="PRINTS" id="PR00258">
    <property type="entry name" value="SPERACTRCPTR"/>
</dbReference>
<dbReference type="EnsemblMetazoa" id="G27518.2">
    <property type="protein sequence ID" value="G27518.2:cds"/>
    <property type="gene ID" value="G27518"/>
</dbReference>
<accession>A0A8W8LBI5</accession>
<dbReference type="Gene3D" id="2.60.40.4100">
    <property type="entry name" value="Zona pellucida, ZP-C domain"/>
    <property type="match status" value="1"/>
</dbReference>
<dbReference type="Gene3D" id="2.60.40.3210">
    <property type="entry name" value="Zona pellucida, ZP-N domain"/>
    <property type="match status" value="1"/>
</dbReference>
<dbReference type="SMART" id="SM00202">
    <property type="entry name" value="SR"/>
    <property type="match status" value="2"/>
</dbReference>
<evidence type="ECO:0000256" key="1">
    <source>
        <dbReference type="ARBA" id="ARBA00004167"/>
    </source>
</evidence>
<feature type="disulfide bond" evidence="9">
    <location>
        <begin position="240"/>
        <end position="250"/>
    </location>
</feature>
<evidence type="ECO:0000256" key="5">
    <source>
        <dbReference type="ARBA" id="ARBA00022989"/>
    </source>
</evidence>
<dbReference type="PROSITE" id="PS00420">
    <property type="entry name" value="SRCR_1"/>
    <property type="match status" value="1"/>
</dbReference>
<dbReference type="PRINTS" id="PR00023">
    <property type="entry name" value="ZPELLUCIDA"/>
</dbReference>
<feature type="compositionally biased region" description="Low complexity" evidence="10">
    <location>
        <begin position="606"/>
        <end position="619"/>
    </location>
</feature>
<dbReference type="PANTHER" id="PTHR48071">
    <property type="entry name" value="SRCR DOMAIN-CONTAINING PROTEIN"/>
    <property type="match status" value="1"/>
</dbReference>
<sequence length="710" mass="78737">MPGNLTCLLFFLFAITTATGLLTNITLTGINAKRNEGRLEVLCNGIWGTVCDDMFDYRAAAVACRMLGFNEGGRSISAKDTYGVGTGPIWMDDVVCDGTERSLDQCQFLGWNISNCVHSEDVGVHCNVPSDPTSQCCGSTTQAPVTVQPSNCTVPQPNDPKDWDIRLVGPNNYIGLGFVEVYLNNQWMAVCDDLWGTADAQVVCKKLCFDDALARAGSIIDINYVRQNVSSVYGIDNVECRGTETSLRDCPYVSGANIDCSGIDEYASVTCTILNNAPPSPPIPTLQCDNRRLEASFSRAHDENLEEKFLSVFYPTPGVVCYVQKSTNASYVSISIPFDQCGTNVSRNATHIIYSNVIRYGYTTIEGNITRENSYRVEVSCDFPRDLYASQGMIPQTESVTQRAPGSYNIRMDFFRNNSFIYPAVNYPLVLILGEWLYVALTLEEADSNIKLVVPDCIATPTTQANYPTSYPLFVDKCQRDPTLGFFPLNATSFGFRYQTFKFVHFDQVYIHCRAFVCLLSEKNEECDRSCNSTLHSTPRPLTRDRRQAITRTSYSREIYHILSPEIFIFKKTGDNSGDREIDIPNDSFTIPLTTRDLATTDRRSTGTTQLLTTQPTTGKATKEPTTQTGTLTTASTTQTQAAQVPTAISTKPKTTQIIMATMTQLPFVATEQNEPKDDSPNSCTKLFDVFQFIFFQVIALILVCASLNC</sequence>
<dbReference type="FunFam" id="3.10.250.10:FF:000001">
    <property type="entry name" value="Lysyl oxidase 4 isoform X1"/>
    <property type="match status" value="1"/>
</dbReference>
<dbReference type="InterPro" id="IPR042235">
    <property type="entry name" value="ZP-C_dom"/>
</dbReference>
<comment type="caution">
    <text evidence="9">Lacks conserved residue(s) required for the propagation of feature annotation.</text>
</comment>
<evidence type="ECO:0000256" key="3">
    <source>
        <dbReference type="ARBA" id="ARBA00022729"/>
    </source>
</evidence>
<feature type="domain" description="ZP" evidence="13">
    <location>
        <begin position="287"/>
        <end position="534"/>
    </location>
</feature>
<evidence type="ECO:0000259" key="12">
    <source>
        <dbReference type="PROSITE" id="PS50287"/>
    </source>
</evidence>
<evidence type="ECO:0000256" key="9">
    <source>
        <dbReference type="PROSITE-ProRule" id="PRU00196"/>
    </source>
</evidence>
<dbReference type="Gene3D" id="3.10.250.10">
    <property type="entry name" value="SRCR-like domain"/>
    <property type="match status" value="2"/>
</dbReference>
<feature type="region of interest" description="Disordered" evidence="10">
    <location>
        <begin position="598"/>
        <end position="631"/>
    </location>
</feature>
<keyword evidence="3 11" id="KW-0732">Signal</keyword>
<dbReference type="AlphaFoldDB" id="A0A8W8LBI5"/>
<dbReference type="PROSITE" id="PS50287">
    <property type="entry name" value="SRCR_2"/>
    <property type="match status" value="2"/>
</dbReference>
<dbReference type="Pfam" id="PF00100">
    <property type="entry name" value="Zona_pellucida"/>
    <property type="match status" value="1"/>
</dbReference>
<keyword evidence="15" id="KW-1185">Reference proteome</keyword>
<dbReference type="InterPro" id="IPR055355">
    <property type="entry name" value="ZP-C"/>
</dbReference>
<dbReference type="InterPro" id="IPR055356">
    <property type="entry name" value="ZP-N"/>
</dbReference>
<dbReference type="InterPro" id="IPR001507">
    <property type="entry name" value="ZP_dom"/>
</dbReference>
<dbReference type="Proteomes" id="UP000005408">
    <property type="component" value="Unassembled WGS sequence"/>
</dbReference>
<dbReference type="OrthoDB" id="10063988at2759"/>
<dbReference type="OMA" id="HLGYCEY"/>
<dbReference type="SMART" id="SM00241">
    <property type="entry name" value="ZP"/>
    <property type="match status" value="1"/>
</dbReference>
<dbReference type="FunFam" id="3.10.250.10:FF:000016">
    <property type="entry name" value="Scavenger receptor cysteine-rich protein type 12"/>
    <property type="match status" value="1"/>
</dbReference>
<evidence type="ECO:0000256" key="2">
    <source>
        <dbReference type="ARBA" id="ARBA00022692"/>
    </source>
</evidence>
<dbReference type="PROSITE" id="PS51034">
    <property type="entry name" value="ZP_2"/>
    <property type="match status" value="1"/>
</dbReference>
<dbReference type="InterPro" id="IPR048290">
    <property type="entry name" value="ZP_chr"/>
</dbReference>
<feature type="signal peptide" evidence="11">
    <location>
        <begin position="1"/>
        <end position="20"/>
    </location>
</feature>
<evidence type="ECO:0000259" key="13">
    <source>
        <dbReference type="PROSITE" id="PS51034"/>
    </source>
</evidence>
<evidence type="ECO:0000256" key="11">
    <source>
        <dbReference type="SAM" id="SignalP"/>
    </source>
</evidence>
<dbReference type="Pfam" id="PF00530">
    <property type="entry name" value="SRCR"/>
    <property type="match status" value="2"/>
</dbReference>
<keyword evidence="5" id="KW-1133">Transmembrane helix</keyword>
<evidence type="ECO:0000256" key="8">
    <source>
        <dbReference type="ARBA" id="ARBA00023180"/>
    </source>
</evidence>
<evidence type="ECO:0008006" key="16">
    <source>
        <dbReference type="Google" id="ProtNLM"/>
    </source>
</evidence>
<evidence type="ECO:0000256" key="6">
    <source>
        <dbReference type="ARBA" id="ARBA00023136"/>
    </source>
</evidence>
<evidence type="ECO:0000313" key="14">
    <source>
        <dbReference type="EnsemblMetazoa" id="G27518.2:cds"/>
    </source>
</evidence>